<keyword evidence="2" id="KW-1185">Reference proteome</keyword>
<dbReference type="PATRIC" id="fig|1423777.3.peg.897"/>
<dbReference type="SUPFAM" id="SSF143865">
    <property type="entry name" value="CorA soluble domain-like"/>
    <property type="match status" value="1"/>
</dbReference>
<dbReference type="STRING" id="1423777.FD46_GL000875"/>
<accession>A0A0R1MLI9</accession>
<evidence type="ECO:0000313" key="1">
    <source>
        <dbReference type="EMBL" id="KRL05459.1"/>
    </source>
</evidence>
<dbReference type="Gene3D" id="3.30.460.20">
    <property type="entry name" value="CorA soluble domain-like"/>
    <property type="match status" value="1"/>
</dbReference>
<gene>
    <name evidence="1" type="ORF">FD46_GL000875</name>
</gene>
<reference evidence="1 2" key="1">
    <citation type="journal article" date="2015" name="Genome Announc.">
        <title>Expanding the biotechnology potential of lactobacilli through comparative genomics of 213 strains and associated genera.</title>
        <authorList>
            <person name="Sun Z."/>
            <person name="Harris H.M."/>
            <person name="McCann A."/>
            <person name="Guo C."/>
            <person name="Argimon S."/>
            <person name="Zhang W."/>
            <person name="Yang X."/>
            <person name="Jeffery I.B."/>
            <person name="Cooney J.C."/>
            <person name="Kagawa T.F."/>
            <person name="Liu W."/>
            <person name="Song Y."/>
            <person name="Salvetti E."/>
            <person name="Wrobel A."/>
            <person name="Rasinkangas P."/>
            <person name="Parkhill J."/>
            <person name="Rea M.C."/>
            <person name="O'Sullivan O."/>
            <person name="Ritari J."/>
            <person name="Douillard F.P."/>
            <person name="Paul Ross R."/>
            <person name="Yang R."/>
            <person name="Briner A.E."/>
            <person name="Felis G.E."/>
            <person name="de Vos W.M."/>
            <person name="Barrangou R."/>
            <person name="Klaenhammer T.R."/>
            <person name="Caufield P.W."/>
            <person name="Cui Y."/>
            <person name="Zhang H."/>
            <person name="O'Toole P.W."/>
        </authorList>
    </citation>
    <scope>NUCLEOTIDE SEQUENCE [LARGE SCALE GENOMIC DNA]</scope>
    <source>
        <strain evidence="1 2">DSM 19972</strain>
    </source>
</reference>
<organism evidence="1 2">
    <name type="scientific">Liquorilactobacillus oeni DSM 19972</name>
    <dbReference type="NCBI Taxonomy" id="1423777"/>
    <lineage>
        <taxon>Bacteria</taxon>
        <taxon>Bacillati</taxon>
        <taxon>Bacillota</taxon>
        <taxon>Bacilli</taxon>
        <taxon>Lactobacillales</taxon>
        <taxon>Lactobacillaceae</taxon>
        <taxon>Liquorilactobacillus</taxon>
    </lineage>
</organism>
<dbReference type="AlphaFoldDB" id="A0A0R1MLI9"/>
<name>A0A0R1MLI9_9LACO</name>
<comment type="caution">
    <text evidence="1">The sequence shown here is derived from an EMBL/GenBank/DDBJ whole genome shotgun (WGS) entry which is preliminary data.</text>
</comment>
<dbReference type="InterPro" id="IPR045861">
    <property type="entry name" value="CorA_cytoplasmic_dom"/>
</dbReference>
<evidence type="ECO:0000313" key="2">
    <source>
        <dbReference type="Proteomes" id="UP000051686"/>
    </source>
</evidence>
<dbReference type="Proteomes" id="UP000051686">
    <property type="component" value="Unassembled WGS sequence"/>
</dbReference>
<proteinExistence type="predicted"/>
<protein>
    <submittedName>
        <fullName evidence="1">Uncharacterized protein</fullName>
    </submittedName>
</protein>
<dbReference type="EMBL" id="AZEH01000025">
    <property type="protein sequence ID" value="KRL05459.1"/>
    <property type="molecule type" value="Genomic_DNA"/>
</dbReference>
<sequence>MNVNQLGLQEIQRLKEQYDFFPKYTTYFQAKRKRARFEYNSEDNTALFIWRVSKKKDKLFQFETVPIIFIFTSKILITVI</sequence>